<proteinExistence type="predicted"/>
<sequence>MVRMADLTVDPDALLARDGYIATTAADLAVTSKAAFAKAMINQKVLFPRRGTASLYGNRLVLGDWDSTGDVSIYPSQILDISHEFTELYGRFIGGGVRRFGAPVVLRLKNEVEVYLLLNYRWFVERSDNVRWYGMLAQWMRTAHNAGLAG</sequence>
<dbReference type="HOGENOM" id="CLU_145988_0_0_11"/>
<keyword evidence="2" id="KW-1185">Reference proteome</keyword>
<evidence type="ECO:0000313" key="2">
    <source>
        <dbReference type="Proteomes" id="UP000019225"/>
    </source>
</evidence>
<dbReference type="STRING" id="1449976.KALB_2536"/>
<dbReference type="eggNOG" id="ENOG5033ZFS">
    <property type="taxonomic scope" value="Bacteria"/>
</dbReference>
<reference evidence="1 2" key="1">
    <citation type="journal article" date="2014" name="BMC Genomics">
        <title>Complete genome sequence of producer of the glycopeptide antibiotic Aculeximycin Kutzneria albida DSM 43870T, a representative of minor genus of Pseudonocardiaceae.</title>
        <authorList>
            <person name="Rebets Y."/>
            <person name="Tokovenko B."/>
            <person name="Lushchyk I."/>
            <person name="Ruckert C."/>
            <person name="Zaburannyi N."/>
            <person name="Bechthold A."/>
            <person name="Kalinowski J."/>
            <person name="Luzhetskyy A."/>
        </authorList>
    </citation>
    <scope>NUCLEOTIDE SEQUENCE [LARGE SCALE GENOMIC DNA]</scope>
    <source>
        <strain evidence="1">DSM 43870</strain>
    </source>
</reference>
<protein>
    <submittedName>
        <fullName evidence="1">Uncharacterized protein</fullName>
    </submittedName>
</protein>
<gene>
    <name evidence="1" type="ORF">KALB_2536</name>
</gene>
<dbReference type="Proteomes" id="UP000019225">
    <property type="component" value="Chromosome"/>
</dbReference>
<evidence type="ECO:0000313" key="1">
    <source>
        <dbReference type="EMBL" id="AHH95904.1"/>
    </source>
</evidence>
<dbReference type="KEGG" id="kal:KALB_2536"/>
<name>W5WCG3_9PSEU</name>
<accession>W5WCG3</accession>
<organism evidence="1 2">
    <name type="scientific">Kutzneria albida DSM 43870</name>
    <dbReference type="NCBI Taxonomy" id="1449976"/>
    <lineage>
        <taxon>Bacteria</taxon>
        <taxon>Bacillati</taxon>
        <taxon>Actinomycetota</taxon>
        <taxon>Actinomycetes</taxon>
        <taxon>Pseudonocardiales</taxon>
        <taxon>Pseudonocardiaceae</taxon>
        <taxon>Kutzneria</taxon>
    </lineage>
</organism>
<dbReference type="EMBL" id="CP007155">
    <property type="protein sequence ID" value="AHH95904.1"/>
    <property type="molecule type" value="Genomic_DNA"/>
</dbReference>
<dbReference type="AlphaFoldDB" id="W5WCG3"/>